<proteinExistence type="predicted"/>
<protein>
    <submittedName>
        <fullName evidence="1">Uncharacterized protein</fullName>
    </submittedName>
</protein>
<dbReference type="Proteomes" id="UP001396334">
    <property type="component" value="Unassembled WGS sequence"/>
</dbReference>
<sequence>MLVQLGIELSFAILNVNYASIDEIVHATLFKVKTQVEYDNEIEEHHRNWGNELVQCEGRGATISCDINHYNMITKHQPEKNYHSLLTREEMETPKGVYNVAPSTRPGVSVL</sequence>
<accession>A0ABR2U6M3</accession>
<organism evidence="1 2">
    <name type="scientific">Hibiscus sabdariffa</name>
    <name type="common">roselle</name>
    <dbReference type="NCBI Taxonomy" id="183260"/>
    <lineage>
        <taxon>Eukaryota</taxon>
        <taxon>Viridiplantae</taxon>
        <taxon>Streptophyta</taxon>
        <taxon>Embryophyta</taxon>
        <taxon>Tracheophyta</taxon>
        <taxon>Spermatophyta</taxon>
        <taxon>Magnoliopsida</taxon>
        <taxon>eudicotyledons</taxon>
        <taxon>Gunneridae</taxon>
        <taxon>Pentapetalae</taxon>
        <taxon>rosids</taxon>
        <taxon>malvids</taxon>
        <taxon>Malvales</taxon>
        <taxon>Malvaceae</taxon>
        <taxon>Malvoideae</taxon>
        <taxon>Hibiscus</taxon>
    </lineage>
</organism>
<evidence type="ECO:0000313" key="1">
    <source>
        <dbReference type="EMBL" id="KAK9045264.1"/>
    </source>
</evidence>
<name>A0ABR2U6M3_9ROSI</name>
<evidence type="ECO:0000313" key="2">
    <source>
        <dbReference type="Proteomes" id="UP001396334"/>
    </source>
</evidence>
<keyword evidence="2" id="KW-1185">Reference proteome</keyword>
<dbReference type="EMBL" id="JBBPBN010000002">
    <property type="protein sequence ID" value="KAK9045264.1"/>
    <property type="molecule type" value="Genomic_DNA"/>
</dbReference>
<comment type="caution">
    <text evidence="1">The sequence shown here is derived from an EMBL/GenBank/DDBJ whole genome shotgun (WGS) entry which is preliminary data.</text>
</comment>
<reference evidence="1 2" key="1">
    <citation type="journal article" date="2024" name="G3 (Bethesda)">
        <title>Genome assembly of Hibiscus sabdariffa L. provides insights into metabolisms of medicinal natural products.</title>
        <authorList>
            <person name="Kim T."/>
        </authorList>
    </citation>
    <scope>NUCLEOTIDE SEQUENCE [LARGE SCALE GENOMIC DNA]</scope>
    <source>
        <strain evidence="1">TK-2024</strain>
        <tissue evidence="1">Old leaves</tissue>
    </source>
</reference>
<gene>
    <name evidence="1" type="ORF">V6N11_059151</name>
</gene>